<evidence type="ECO:0000256" key="1">
    <source>
        <dbReference type="SAM" id="MobiDB-lite"/>
    </source>
</evidence>
<evidence type="ECO:0000313" key="2">
    <source>
        <dbReference type="EMBL" id="CAA43882.1"/>
    </source>
</evidence>
<feature type="region of interest" description="Disordered" evidence="1">
    <location>
        <begin position="1"/>
        <end position="21"/>
    </location>
</feature>
<sequence>VLSHTSVLPSEGLGDPLRGPHNVRRCSASRCQTSLVPFNSLMVHECRDLRSLHSFSEGSF</sequence>
<dbReference type="PIR" id="S22148">
    <property type="entry name" value="S22148"/>
</dbReference>
<proteinExistence type="predicted"/>
<reference evidence="2" key="1">
    <citation type="journal article" date="1991" name="Plant Sci.">
        <title>Properties of lupin mitochondrial plasmid-like DNAs and nucleotide sequence of new minicircular DNA.</title>
        <authorList>
            <person name="Goraczniak R."/>
            <person name="Augustyniak H."/>
        </authorList>
    </citation>
    <scope>NUCLEOTIDE SEQUENCE</scope>
</reference>
<accession>Q34864</accession>
<dbReference type="AlphaFoldDB" id="Q34864"/>
<geneLocation type="mitochondrion" evidence="2"/>
<dbReference type="EMBL" id="X61713">
    <property type="protein sequence ID" value="CAA43882.1"/>
    <property type="molecule type" value="Genomic_DNA"/>
</dbReference>
<protein>
    <submittedName>
        <fullName evidence="2">Uncharacterized protein</fullName>
    </submittedName>
</protein>
<name>Q34864_LUPAL</name>
<organism evidence="2">
    <name type="scientific">Lupinus albus</name>
    <name type="common">White lupine</name>
    <name type="synonym">Lupinus termis</name>
    <dbReference type="NCBI Taxonomy" id="3870"/>
    <lineage>
        <taxon>Eukaryota</taxon>
        <taxon>Viridiplantae</taxon>
        <taxon>Streptophyta</taxon>
        <taxon>Embryophyta</taxon>
        <taxon>Tracheophyta</taxon>
        <taxon>Spermatophyta</taxon>
        <taxon>Magnoliopsida</taxon>
        <taxon>eudicotyledons</taxon>
        <taxon>Gunneridae</taxon>
        <taxon>Pentapetalae</taxon>
        <taxon>rosids</taxon>
        <taxon>fabids</taxon>
        <taxon>Fabales</taxon>
        <taxon>Fabaceae</taxon>
        <taxon>Papilionoideae</taxon>
        <taxon>50 kb inversion clade</taxon>
        <taxon>genistoids sensu lato</taxon>
        <taxon>core genistoids</taxon>
        <taxon>Genisteae</taxon>
        <taxon>Lupinus</taxon>
    </lineage>
</organism>
<keyword evidence="2" id="KW-0496">Mitochondrion</keyword>